<organism evidence="1">
    <name type="scientific">marine sediment metagenome</name>
    <dbReference type="NCBI Taxonomy" id="412755"/>
    <lineage>
        <taxon>unclassified sequences</taxon>
        <taxon>metagenomes</taxon>
        <taxon>ecological metagenomes</taxon>
    </lineage>
</organism>
<proteinExistence type="predicted"/>
<feature type="non-terminal residue" evidence="1">
    <location>
        <position position="1"/>
    </location>
</feature>
<dbReference type="EMBL" id="BARU01025172">
    <property type="protein sequence ID" value="GAH57808.1"/>
    <property type="molecule type" value="Genomic_DNA"/>
</dbReference>
<evidence type="ECO:0000313" key="1">
    <source>
        <dbReference type="EMBL" id="GAH57808.1"/>
    </source>
</evidence>
<gene>
    <name evidence="1" type="ORF">S03H2_40586</name>
</gene>
<protein>
    <submittedName>
        <fullName evidence="1">Uncharacterized protein</fullName>
    </submittedName>
</protein>
<sequence length="38" mass="4546">IRVWVSTADEEPIFSMADIPPSYEDEVEWHEWLQQRGV</sequence>
<dbReference type="AlphaFoldDB" id="X1IJQ5"/>
<accession>X1IJQ5</accession>
<name>X1IJQ5_9ZZZZ</name>
<reference evidence="1" key="1">
    <citation type="journal article" date="2014" name="Front. Microbiol.">
        <title>High frequency of phylogenetically diverse reductive dehalogenase-homologous genes in deep subseafloor sedimentary metagenomes.</title>
        <authorList>
            <person name="Kawai M."/>
            <person name="Futagami T."/>
            <person name="Toyoda A."/>
            <person name="Takaki Y."/>
            <person name="Nishi S."/>
            <person name="Hori S."/>
            <person name="Arai W."/>
            <person name="Tsubouchi T."/>
            <person name="Morono Y."/>
            <person name="Uchiyama I."/>
            <person name="Ito T."/>
            <person name="Fujiyama A."/>
            <person name="Inagaki F."/>
            <person name="Takami H."/>
        </authorList>
    </citation>
    <scope>NUCLEOTIDE SEQUENCE</scope>
    <source>
        <strain evidence="1">Expedition CK06-06</strain>
    </source>
</reference>
<comment type="caution">
    <text evidence="1">The sequence shown here is derived from an EMBL/GenBank/DDBJ whole genome shotgun (WGS) entry which is preliminary data.</text>
</comment>